<keyword evidence="1" id="KW-0812">Transmembrane</keyword>
<reference evidence="2" key="1">
    <citation type="submission" date="2021-06" db="EMBL/GenBank/DDBJ databases">
        <title>Comparative genomics, transcriptomics and evolutionary studies reveal genomic signatures of adaptation to plant cell wall in hemibiotrophic fungi.</title>
        <authorList>
            <consortium name="DOE Joint Genome Institute"/>
            <person name="Baroncelli R."/>
            <person name="Diaz J.F."/>
            <person name="Benocci T."/>
            <person name="Peng M."/>
            <person name="Battaglia E."/>
            <person name="Haridas S."/>
            <person name="Andreopoulos W."/>
            <person name="Labutti K."/>
            <person name="Pangilinan J."/>
            <person name="Floch G.L."/>
            <person name="Makela M.R."/>
            <person name="Henrissat B."/>
            <person name="Grigoriev I.V."/>
            <person name="Crouch J.A."/>
            <person name="De Vries R.P."/>
            <person name="Sukno S.A."/>
            <person name="Thon M.R."/>
        </authorList>
    </citation>
    <scope>NUCLEOTIDE SEQUENCE</scope>
    <source>
        <strain evidence="2">CBS 125086</strain>
    </source>
</reference>
<keyword evidence="1" id="KW-0472">Membrane</keyword>
<dbReference type="Proteomes" id="UP001230504">
    <property type="component" value="Unassembled WGS sequence"/>
</dbReference>
<protein>
    <submittedName>
        <fullName evidence="2">Uncharacterized protein</fullName>
    </submittedName>
</protein>
<dbReference type="RefSeq" id="XP_060409476.1">
    <property type="nucleotide sequence ID" value="XM_060560316.1"/>
</dbReference>
<keyword evidence="3" id="KW-1185">Reference proteome</keyword>
<sequence>MSIPQKLPAILALTASITILLSSILCLAFKMTAFTSYMEDTNGDTVMRGITTPSYERFSWFDEYSQYLMPVVRAPLIIAGSFGLLYHGQRAALIIILGANALLATVSPINVLVKHGRSAHIDPEYISPPRPASYGKGYFSLEEWAREIPHHIKELGTLSLGLQCVGERVSRILIVVMCFFSLALTGLLVWDLNTTQVAVARPKTRNSWEDDDWA</sequence>
<proteinExistence type="predicted"/>
<accession>A0AAD8UZQ9</accession>
<feature type="transmembrane region" description="Helical" evidence="1">
    <location>
        <begin position="92"/>
        <end position="113"/>
    </location>
</feature>
<evidence type="ECO:0000313" key="2">
    <source>
        <dbReference type="EMBL" id="KAK1573912.1"/>
    </source>
</evidence>
<keyword evidence="1" id="KW-1133">Transmembrane helix</keyword>
<evidence type="ECO:0000313" key="3">
    <source>
        <dbReference type="Proteomes" id="UP001230504"/>
    </source>
</evidence>
<comment type="caution">
    <text evidence="2">The sequence shown here is derived from an EMBL/GenBank/DDBJ whole genome shotgun (WGS) entry which is preliminary data.</text>
</comment>
<gene>
    <name evidence="2" type="ORF">LY79DRAFT_583316</name>
</gene>
<organism evidence="2 3">
    <name type="scientific">Colletotrichum navitas</name>
    <dbReference type="NCBI Taxonomy" id="681940"/>
    <lineage>
        <taxon>Eukaryota</taxon>
        <taxon>Fungi</taxon>
        <taxon>Dikarya</taxon>
        <taxon>Ascomycota</taxon>
        <taxon>Pezizomycotina</taxon>
        <taxon>Sordariomycetes</taxon>
        <taxon>Hypocreomycetidae</taxon>
        <taxon>Glomerellales</taxon>
        <taxon>Glomerellaceae</taxon>
        <taxon>Colletotrichum</taxon>
        <taxon>Colletotrichum graminicola species complex</taxon>
    </lineage>
</organism>
<dbReference type="GeneID" id="85444556"/>
<dbReference type="EMBL" id="JAHLJV010000083">
    <property type="protein sequence ID" value="KAK1573912.1"/>
    <property type="molecule type" value="Genomic_DNA"/>
</dbReference>
<feature type="transmembrane region" description="Helical" evidence="1">
    <location>
        <begin position="172"/>
        <end position="190"/>
    </location>
</feature>
<dbReference type="AlphaFoldDB" id="A0AAD8UZQ9"/>
<evidence type="ECO:0000256" key="1">
    <source>
        <dbReference type="SAM" id="Phobius"/>
    </source>
</evidence>
<name>A0AAD8UZQ9_9PEZI</name>
<feature type="transmembrane region" description="Helical" evidence="1">
    <location>
        <begin position="6"/>
        <end position="29"/>
    </location>
</feature>